<evidence type="ECO:0000256" key="5">
    <source>
        <dbReference type="ARBA" id="ARBA00022989"/>
    </source>
</evidence>
<gene>
    <name evidence="14" type="ORF">XYLVIOL_LOCUS7632</name>
</gene>
<dbReference type="InterPro" id="IPR019594">
    <property type="entry name" value="Glu/Gly-bd"/>
</dbReference>
<evidence type="ECO:0000256" key="3">
    <source>
        <dbReference type="ARBA" id="ARBA00022475"/>
    </source>
</evidence>
<keyword evidence="10" id="KW-1071">Ligand-gated ion channel</keyword>
<dbReference type="PANTHER" id="PTHR42643:SF39">
    <property type="entry name" value="IONOTROPIC RECEPTOR 56A-RELATED"/>
    <property type="match status" value="1"/>
</dbReference>
<dbReference type="EMBL" id="CAXAJV020001294">
    <property type="protein sequence ID" value="CAL7946158.1"/>
    <property type="molecule type" value="Genomic_DNA"/>
</dbReference>
<keyword evidence="4 12" id="KW-0812">Transmembrane</keyword>
<keyword evidence="6" id="KW-0406">Ion transport</keyword>
<evidence type="ECO:0000313" key="14">
    <source>
        <dbReference type="EMBL" id="CAL7946158.1"/>
    </source>
</evidence>
<evidence type="ECO:0000256" key="4">
    <source>
        <dbReference type="ARBA" id="ARBA00022692"/>
    </source>
</evidence>
<evidence type="ECO:0000256" key="10">
    <source>
        <dbReference type="ARBA" id="ARBA00023286"/>
    </source>
</evidence>
<dbReference type="Gene3D" id="1.10.287.70">
    <property type="match status" value="1"/>
</dbReference>
<evidence type="ECO:0000259" key="13">
    <source>
        <dbReference type="Pfam" id="PF10613"/>
    </source>
</evidence>
<keyword evidence="3" id="KW-1003">Cell membrane</keyword>
<keyword evidence="5 12" id="KW-1133">Transmembrane helix</keyword>
<keyword evidence="2" id="KW-0813">Transport</keyword>
<keyword evidence="8" id="KW-0675">Receptor</keyword>
<dbReference type="Proteomes" id="UP001642520">
    <property type="component" value="Unassembled WGS sequence"/>
</dbReference>
<dbReference type="PANTHER" id="PTHR42643">
    <property type="entry name" value="IONOTROPIC RECEPTOR 20A-RELATED"/>
    <property type="match status" value="1"/>
</dbReference>
<feature type="transmembrane region" description="Helical" evidence="12">
    <location>
        <begin position="579"/>
        <end position="599"/>
    </location>
</feature>
<keyword evidence="9" id="KW-0325">Glycoprotein</keyword>
<accession>A0ABP1P2X9</accession>
<comment type="subcellular location">
    <subcellularLocation>
        <location evidence="1">Cell membrane</location>
        <topology evidence="1">Multi-pass membrane protein</topology>
    </subcellularLocation>
</comment>
<evidence type="ECO:0000256" key="6">
    <source>
        <dbReference type="ARBA" id="ARBA00023065"/>
    </source>
</evidence>
<comment type="caution">
    <text evidence="14">The sequence shown here is derived from an EMBL/GenBank/DDBJ whole genome shotgun (WGS) entry which is preliminary data.</text>
</comment>
<dbReference type="SUPFAM" id="SSF53850">
    <property type="entry name" value="Periplasmic binding protein-like II"/>
    <property type="match status" value="1"/>
</dbReference>
<evidence type="ECO:0000256" key="11">
    <source>
        <dbReference type="ARBA" id="ARBA00023303"/>
    </source>
</evidence>
<keyword evidence="7 12" id="KW-0472">Membrane</keyword>
<protein>
    <recommendedName>
        <fullName evidence="13">Ionotropic glutamate receptor L-glutamate and glycine-binding domain-containing protein</fullName>
    </recommendedName>
</protein>
<evidence type="ECO:0000256" key="1">
    <source>
        <dbReference type="ARBA" id="ARBA00004651"/>
    </source>
</evidence>
<evidence type="ECO:0000256" key="8">
    <source>
        <dbReference type="ARBA" id="ARBA00023170"/>
    </source>
</evidence>
<keyword evidence="11" id="KW-0407">Ion channel</keyword>
<evidence type="ECO:0000256" key="12">
    <source>
        <dbReference type="SAM" id="Phobius"/>
    </source>
</evidence>
<evidence type="ECO:0000313" key="15">
    <source>
        <dbReference type="Proteomes" id="UP001642520"/>
    </source>
</evidence>
<name>A0ABP1P2X9_XYLVO</name>
<proteinExistence type="predicted"/>
<evidence type="ECO:0000256" key="7">
    <source>
        <dbReference type="ARBA" id="ARBA00023136"/>
    </source>
</evidence>
<organism evidence="14 15">
    <name type="scientific">Xylocopa violacea</name>
    <name type="common">Violet carpenter bee</name>
    <name type="synonym">Apis violacea</name>
    <dbReference type="NCBI Taxonomy" id="135666"/>
    <lineage>
        <taxon>Eukaryota</taxon>
        <taxon>Metazoa</taxon>
        <taxon>Ecdysozoa</taxon>
        <taxon>Arthropoda</taxon>
        <taxon>Hexapoda</taxon>
        <taxon>Insecta</taxon>
        <taxon>Pterygota</taxon>
        <taxon>Neoptera</taxon>
        <taxon>Endopterygota</taxon>
        <taxon>Hymenoptera</taxon>
        <taxon>Apocrita</taxon>
        <taxon>Aculeata</taxon>
        <taxon>Apoidea</taxon>
        <taxon>Anthophila</taxon>
        <taxon>Apidae</taxon>
        <taxon>Xylocopa</taxon>
        <taxon>Xylocopa</taxon>
    </lineage>
</organism>
<keyword evidence="15" id="KW-1185">Reference proteome</keyword>
<dbReference type="Pfam" id="PF10613">
    <property type="entry name" value="Lig_chan-Glu_bd"/>
    <property type="match status" value="1"/>
</dbReference>
<evidence type="ECO:0000256" key="2">
    <source>
        <dbReference type="ARBA" id="ARBA00022448"/>
    </source>
</evidence>
<evidence type="ECO:0000256" key="9">
    <source>
        <dbReference type="ARBA" id="ARBA00023180"/>
    </source>
</evidence>
<feature type="domain" description="Ionotropic glutamate receptor L-glutamate and glycine-binding" evidence="13">
    <location>
        <begin position="220"/>
        <end position="313"/>
    </location>
</feature>
<sequence length="658" mass="75844">MISLESLKSAIKVYLLVSSISVVSVTGDRRSISISVVESWIADENFKKIIEHSFPFSKCCNVFLDDSTQDSEALFDQFRSTYPYEYVLMSSKRDDCHGYFLLGLNEKEIAQSIKNASWKSEILIVINSNISNNSSILDASTYKLANANVVSMSGTWKLTENYLKPRVFVKLDRYEEMRRNDDVNFHGRELQVSSIRQPPMTYFNRTIEKTIDGVRAEVYAMDTESDWDGIETRLFLIMAQKMNFTWTIRKPEGSYLYGRRVNDTVWKGGMIQLLHDRKVDMAFGSIWVTLDQNTFANLSIPWHQVYVHFLVPRPRRTTTFWALSRPFSIEVWCLLASVLLLHSWYTYTRAWIDPRFPKQFRNFLITVIDLIGILLSSSVPKAIAGNKLQVLLWRVAGWLIITAYCSSLAARLSTSEYESRIDTVEQFLEAGLVWGQSGQLPPFRDYFDTTDPHSAQLPSRYRRIRSNSQLNELFYRGNYAILGKTIDTCFFPNDNVANEHLKNYRLMKQSVGHFHTAFAVQPWLLKPVNRVIMWLKETGITIWHLRDVIRRRDSYNLREVLVEHDAYDGHAQILGLTPFGAGFSLLLVGSTIATIVFYLELKRAAKSGLCTRVAIRRIHRKRGLRSNRTFLVSKQFGAVSSNASKKKREQRTCASIMS</sequence>
<reference evidence="14 15" key="1">
    <citation type="submission" date="2024-08" db="EMBL/GenBank/DDBJ databases">
        <authorList>
            <person name="Will J Nash"/>
            <person name="Angela Man"/>
            <person name="Seanna McTaggart"/>
            <person name="Kendall Baker"/>
            <person name="Tom Barker"/>
            <person name="Leah Catchpole"/>
            <person name="Alex Durrant"/>
            <person name="Karim Gharbi"/>
            <person name="Naomi Irish"/>
            <person name="Gemy Kaithakottil"/>
            <person name="Debby Ku"/>
            <person name="Aaliyah Providence"/>
            <person name="Felix Shaw"/>
            <person name="David Swarbreck"/>
            <person name="Chris Watkins"/>
            <person name="Ann M. McCartney"/>
            <person name="Giulio Formenti"/>
            <person name="Alice Mouton"/>
            <person name="Noel Vella"/>
            <person name="Bjorn M von Reumont"/>
            <person name="Adriana Vella"/>
            <person name="Wilfried Haerty"/>
        </authorList>
    </citation>
    <scope>NUCLEOTIDE SEQUENCE [LARGE SCALE GENOMIC DNA]</scope>
</reference>
<dbReference type="Gene3D" id="3.40.190.10">
    <property type="entry name" value="Periplasmic binding protein-like II"/>
    <property type="match status" value="1"/>
</dbReference>
<dbReference type="InterPro" id="IPR052192">
    <property type="entry name" value="Insect_Ionotropic_Sensory_Rcpt"/>
</dbReference>